<gene>
    <name evidence="2" type="ORF">BJX63DRAFT_430053</name>
</gene>
<comment type="caution">
    <text evidence="2">The sequence shown here is derived from an EMBL/GenBank/DDBJ whole genome shotgun (WGS) entry which is preliminary data.</text>
</comment>
<dbReference type="Pfam" id="PF00107">
    <property type="entry name" value="ADH_zinc_N"/>
    <property type="match status" value="1"/>
</dbReference>
<dbReference type="InterPro" id="IPR013149">
    <property type="entry name" value="ADH-like_C"/>
</dbReference>
<reference evidence="2 3" key="1">
    <citation type="submission" date="2024-07" db="EMBL/GenBank/DDBJ databases">
        <title>Section-level genome sequencing and comparative genomics of Aspergillus sections Usti and Cavernicolus.</title>
        <authorList>
            <consortium name="Lawrence Berkeley National Laboratory"/>
            <person name="Nybo J.L."/>
            <person name="Vesth T.C."/>
            <person name="Theobald S."/>
            <person name="Frisvad J.C."/>
            <person name="Larsen T.O."/>
            <person name="Kjaerboelling I."/>
            <person name="Rothschild-Mancinelli K."/>
            <person name="Lyhne E.K."/>
            <person name="Kogle M.E."/>
            <person name="Barry K."/>
            <person name="Clum A."/>
            <person name="Na H."/>
            <person name="Ledsgaard L."/>
            <person name="Lin J."/>
            <person name="Lipzen A."/>
            <person name="Kuo A."/>
            <person name="Riley R."/>
            <person name="Mondo S."/>
            <person name="Labutti K."/>
            <person name="Haridas S."/>
            <person name="Pangalinan J."/>
            <person name="Salamov A.A."/>
            <person name="Simmons B.A."/>
            <person name="Magnuson J.K."/>
            <person name="Chen J."/>
            <person name="Drula E."/>
            <person name="Henrissat B."/>
            <person name="Wiebenga A."/>
            <person name="Lubbers R.J."/>
            <person name="Gomes A.C."/>
            <person name="Makela M.R."/>
            <person name="Stajich J."/>
            <person name="Grigoriev I.V."/>
            <person name="Mortensen U.H."/>
            <person name="De Vries R.P."/>
            <person name="Baker S.E."/>
            <person name="Andersen M.R."/>
        </authorList>
    </citation>
    <scope>NUCLEOTIDE SEQUENCE [LARGE SCALE GENOMIC DNA]</scope>
    <source>
        <strain evidence="2 3">CBS 588.65</strain>
    </source>
</reference>
<evidence type="ECO:0000313" key="2">
    <source>
        <dbReference type="EMBL" id="KAL2816669.1"/>
    </source>
</evidence>
<dbReference type="Gene3D" id="3.40.50.720">
    <property type="entry name" value="NAD(P)-binding Rossmann-like Domain"/>
    <property type="match status" value="1"/>
</dbReference>
<dbReference type="SUPFAM" id="SSF50129">
    <property type="entry name" value="GroES-like"/>
    <property type="match status" value="1"/>
</dbReference>
<dbReference type="SUPFAM" id="SSF51735">
    <property type="entry name" value="NAD(P)-binding Rossmann-fold domains"/>
    <property type="match status" value="1"/>
</dbReference>
<keyword evidence="3" id="KW-1185">Reference proteome</keyword>
<dbReference type="InterPro" id="IPR036291">
    <property type="entry name" value="NAD(P)-bd_dom_sf"/>
</dbReference>
<feature type="domain" description="Enoyl reductase (ER)" evidence="1">
    <location>
        <begin position="15"/>
        <end position="349"/>
    </location>
</feature>
<dbReference type="InterPro" id="IPR013154">
    <property type="entry name" value="ADH-like_N"/>
</dbReference>
<dbReference type="InterPro" id="IPR020843">
    <property type="entry name" value="ER"/>
</dbReference>
<dbReference type="Pfam" id="PF08240">
    <property type="entry name" value="ADH_N"/>
    <property type="match status" value="1"/>
</dbReference>
<evidence type="ECO:0000259" key="1">
    <source>
        <dbReference type="SMART" id="SM00829"/>
    </source>
</evidence>
<dbReference type="Proteomes" id="UP001610334">
    <property type="component" value="Unassembled WGS sequence"/>
</dbReference>
<dbReference type="EMBL" id="JBFXLT010000021">
    <property type="protein sequence ID" value="KAL2816669.1"/>
    <property type="molecule type" value="Genomic_DNA"/>
</dbReference>
<accession>A0ABR4HMF2</accession>
<dbReference type="SMART" id="SM00829">
    <property type="entry name" value="PKS_ER"/>
    <property type="match status" value="1"/>
</dbReference>
<sequence>MSTNTPVWLLTSQNGPSSLKFFEEYELPPLGDNDVLVEIHAASLNYRELAIARGKFNLPLPAPIIPSSDGAGTVLATGSSVNDFKEGDRVVTHLTVNTPEENAPTFADIESGLGQIAHGTLGKYGVFHRTSLVKMPETLGFREAATLTCSGLTAWNALFGIPRKFKAGQMEDTTVLVQGSGGVSVAALQFALASGAKVIATTSSDAKAGKLKDLGAHHVLNYRTTPNWGEVAKSLTPDSCGVDIVVDVGGPSTVEQSLKAVRTDGIVALAGLLGAGTETSVPSIMDSLSHLCITRGFLLGSRVQFREMNRFIDEAGIKPIVDDRLFAFKEVKEAYEYMEAQKHFSKIVIDIE</sequence>
<organism evidence="2 3">
    <name type="scientific">Aspergillus granulosus</name>
    <dbReference type="NCBI Taxonomy" id="176169"/>
    <lineage>
        <taxon>Eukaryota</taxon>
        <taxon>Fungi</taxon>
        <taxon>Dikarya</taxon>
        <taxon>Ascomycota</taxon>
        <taxon>Pezizomycotina</taxon>
        <taxon>Eurotiomycetes</taxon>
        <taxon>Eurotiomycetidae</taxon>
        <taxon>Eurotiales</taxon>
        <taxon>Aspergillaceae</taxon>
        <taxon>Aspergillus</taxon>
        <taxon>Aspergillus subgen. Nidulantes</taxon>
    </lineage>
</organism>
<name>A0ABR4HMF2_9EURO</name>
<protein>
    <recommendedName>
        <fullName evidence="1">Enoyl reductase (ER) domain-containing protein</fullName>
    </recommendedName>
</protein>
<dbReference type="PANTHER" id="PTHR45033:SF2">
    <property type="entry name" value="ZINC-TYPE ALCOHOL DEHYDROGENASE-LIKE PROTEIN C1773.06C"/>
    <property type="match status" value="1"/>
</dbReference>
<dbReference type="InterPro" id="IPR011032">
    <property type="entry name" value="GroES-like_sf"/>
</dbReference>
<proteinExistence type="predicted"/>
<evidence type="ECO:0000313" key="3">
    <source>
        <dbReference type="Proteomes" id="UP001610334"/>
    </source>
</evidence>
<dbReference type="Gene3D" id="3.90.180.10">
    <property type="entry name" value="Medium-chain alcohol dehydrogenases, catalytic domain"/>
    <property type="match status" value="1"/>
</dbReference>
<dbReference type="InterPro" id="IPR052711">
    <property type="entry name" value="Zinc_ADH-like"/>
</dbReference>
<dbReference type="PANTHER" id="PTHR45033">
    <property type="match status" value="1"/>
</dbReference>
<dbReference type="CDD" id="cd08276">
    <property type="entry name" value="MDR7"/>
    <property type="match status" value="1"/>
</dbReference>